<feature type="region of interest" description="Disordered" evidence="1">
    <location>
        <begin position="503"/>
        <end position="526"/>
    </location>
</feature>
<dbReference type="Gene3D" id="3.80.10.10">
    <property type="entry name" value="Ribonuclease Inhibitor"/>
    <property type="match status" value="1"/>
</dbReference>
<keyword evidence="3" id="KW-1185">Reference proteome</keyword>
<feature type="compositionally biased region" description="Low complexity" evidence="1">
    <location>
        <begin position="140"/>
        <end position="156"/>
    </location>
</feature>
<reference evidence="2 3" key="1">
    <citation type="submission" date="2014-06" db="EMBL/GenBank/DDBJ databases">
        <authorList>
            <person name="Swart Estienne"/>
        </authorList>
    </citation>
    <scope>NUCLEOTIDE SEQUENCE [LARGE SCALE GENOMIC DNA]</scope>
    <source>
        <strain evidence="2 3">130c</strain>
    </source>
</reference>
<feature type="compositionally biased region" description="Basic and acidic residues" evidence="1">
    <location>
        <begin position="448"/>
        <end position="465"/>
    </location>
</feature>
<feature type="compositionally biased region" description="Polar residues" evidence="1">
    <location>
        <begin position="157"/>
        <end position="168"/>
    </location>
</feature>
<organism evidence="2 3">
    <name type="scientific">Stylonychia lemnae</name>
    <name type="common">Ciliate</name>
    <dbReference type="NCBI Taxonomy" id="5949"/>
    <lineage>
        <taxon>Eukaryota</taxon>
        <taxon>Sar</taxon>
        <taxon>Alveolata</taxon>
        <taxon>Ciliophora</taxon>
        <taxon>Intramacronucleata</taxon>
        <taxon>Spirotrichea</taxon>
        <taxon>Stichotrichia</taxon>
        <taxon>Sporadotrichida</taxon>
        <taxon>Oxytrichidae</taxon>
        <taxon>Stylonychinae</taxon>
        <taxon>Stylonychia</taxon>
    </lineage>
</organism>
<dbReference type="Proteomes" id="UP000039865">
    <property type="component" value="Unassembled WGS sequence"/>
</dbReference>
<evidence type="ECO:0008006" key="4">
    <source>
        <dbReference type="Google" id="ProtNLM"/>
    </source>
</evidence>
<protein>
    <recommendedName>
        <fullName evidence="4">Leucine Rich Repeat family protein</fullName>
    </recommendedName>
</protein>
<evidence type="ECO:0000313" key="3">
    <source>
        <dbReference type="Proteomes" id="UP000039865"/>
    </source>
</evidence>
<dbReference type="EMBL" id="CCKQ01018350">
    <property type="protein sequence ID" value="CDW90307.1"/>
    <property type="molecule type" value="Genomic_DNA"/>
</dbReference>
<evidence type="ECO:0000256" key="1">
    <source>
        <dbReference type="SAM" id="MobiDB-lite"/>
    </source>
</evidence>
<dbReference type="OrthoDB" id="312252at2759"/>
<dbReference type="PANTHER" id="PTHR24114">
    <property type="entry name" value="LEUCINE RICH REPEAT FAMILY PROTEIN"/>
    <property type="match status" value="1"/>
</dbReference>
<feature type="region of interest" description="Disordered" evidence="1">
    <location>
        <begin position="140"/>
        <end position="168"/>
    </location>
</feature>
<dbReference type="InParanoid" id="A0A078BAM5"/>
<name>A0A078BAM5_STYLE</name>
<dbReference type="InterPro" id="IPR052394">
    <property type="entry name" value="LRR-containing"/>
</dbReference>
<dbReference type="InterPro" id="IPR032675">
    <property type="entry name" value="LRR_dom_sf"/>
</dbReference>
<proteinExistence type="predicted"/>
<evidence type="ECO:0000313" key="2">
    <source>
        <dbReference type="EMBL" id="CDW90307.1"/>
    </source>
</evidence>
<dbReference type="PANTHER" id="PTHR24114:SF2">
    <property type="entry name" value="F-BOX DOMAIN-CONTAINING PROTEIN-RELATED"/>
    <property type="match status" value="1"/>
</dbReference>
<feature type="region of interest" description="Disordered" evidence="1">
    <location>
        <begin position="446"/>
        <end position="471"/>
    </location>
</feature>
<accession>A0A078BAM5</accession>
<gene>
    <name evidence="2" type="primary">Contig4109.g4398</name>
    <name evidence="2" type="ORF">STYLEM_19449</name>
</gene>
<sequence>MSRFTRSKKSVEPQPIINPIKEEFSNNIPVKRVNGTSRHNLFDTLGKTRISPKSLLINDSHQIKNKLMQLHSLPAKTAKKVLTEYQVSDIQQQETQTQSNAINRIEVFKKIKEQFWQQNYKRDASNQFHDSTILMNGSQNYHQQNNQNHNYFNSNNTSRSENHSPIKSSRITKLVYKVPQIEPAKIMQFRLPEVNAMRQSNQSPQQQQTFLTEKRPSFDVTSGEGFMRKKVEIRETRTSSKNKMQHPIDMGNKTHIRGFEESLLNRQQKINDAITSQIENFDATLYNKQGQQQHHHDEHYDPNHRHYDPNNSKPPIINLTDIVSIHDMESKLLKDLANCKVCQLRYDKRSLKTIEDKQTKNDLMQMQVPNLGLDTKSFNNTPNQGESKMSGIVNQKMRAIYRDKSSNEYFALKNAGDKPVWNKYGQEILTPGPSMTNSMKLFSSVNNRNEDSRKGSLPRINEHRNSKQSMLKQNTNHLARESSKFAKNRMKKNLYLLRDPSVMRDNNESTDEPNFLNEPSQDDVTTESFLRKQEQRMEFRQKIKEQFEKHNNFDDFSKLVLLNLRDDANKERIDNSLLDSSRFEPAPKKMNIAFGGLGLKFREKIIKESEDPVKAKFYDFLMSIRDRESMLSQSLRDVSKPKYCKHQSFYHSIIEEKTKELVLEYLKECDKQRAVPLAQAMIQIKNNEYFLSDYQLNEGVVKALCQSFQLSRERLAKLTFSNNQITDDQLADILNSLNQTQLDSCKSIIYCNKNEFGLRAFDVLKEKYLSKIPPFQLEEIRLVNCKIQPGSVNNMLEILKDTCFLKKLSIPKTKLNEYSVDLLVQLISKLSSPNLIDLDISWNELSAHSMQKIIKSLQHNERLQYLNISWNEVREDVDITPLGHFIRNNKNLVHLDISKMFSSETQLRYIIKCIKRAHSLQSVHISNTPILYKSVRLFSYLQKKIGAQERIERRYKKPNTFMLYKNDWKEQMKTMFMKSNGEQELHAFTCYNLSQNESAQSQDNFILQRILKHPEIKGAENWQIMRECVMCGRWQYTIFMKVHENPDKPKANLNPLSGFLGGSGAIKAQQLKSAAAQLEPLIADQNVSIKVKGSYESLMNVRSNKMINILEFAQIIDPDYVDPEQKFEEMLKTLDANAVNQINRNNSVKLQKMNAIKKQIEDDYKENWLAILKKHLRFKQPQYLPDNLRIDQQNENLYVFADFVKPTNCVEQLSIENTPSVLFFPQIRKEEFLPLTYKPKDPQFEDKQANVFKEWKMDSDQILEEVLENDFKYWKINKFIKDPKEIDDIEQLFKQNIKELKKIYLTMISMSTYPNLTWLDFVNFMKSCNIIDDRTQVSTIDRIFIAANVEVEDIQENPDRALCRYELWEILVRIAAQKFKEPNLAQTYSESLDKLLQNNILKYSVPLPWQEFRDEDLWVRDVNLVLDANLDGLNKIYKKYFMPKQQFMSLSDAVNLMTKDSKAGLSFKEATYAYGMSKMTVRNEMEKGQNPYKKMIFVEFLEFIGRCAALKFKRSSEPLHLKIEKLLDEILQVVGMTRKEVIRKVEIPEVESDDSIIEDDLEFNVLDKEIESEDMHMQYFSVMNGNKEYYKQRSNHLD</sequence>
<dbReference type="SUPFAM" id="SSF52047">
    <property type="entry name" value="RNI-like"/>
    <property type="match status" value="1"/>
</dbReference>